<dbReference type="AlphaFoldDB" id="A0AAD5UUW0"/>
<dbReference type="Proteomes" id="UP001212997">
    <property type="component" value="Unassembled WGS sequence"/>
</dbReference>
<evidence type="ECO:0000256" key="1">
    <source>
        <dbReference type="SAM" id="MobiDB-lite"/>
    </source>
</evidence>
<comment type="caution">
    <text evidence="2">The sequence shown here is derived from an EMBL/GenBank/DDBJ whole genome shotgun (WGS) entry which is preliminary data.</text>
</comment>
<sequence length="382" mass="41615">MDTDIVLIGSHDADGPWPSKSYYALSTLLKDFLSDKTNKNSPTTVPLYLYDNTDASRILYDTPYALLSILNPPLSLRVRVGSHLPNREGKHPNARLREAASASSFNSPSCFSPSVLYHYGPWGQILGNLPYFTPLAPLSPPRCEMIGPGDDLALAPLSQISGLAIQLPKSNDSIGRAVLFNLPISYVCATQSLRDPFNREMLYHYSIDRDPPSHTSNEYTTPIPCPILHPVHSPSTRSASDCLHGTSTYYPNDLRSQALESYDSSILSPSLLGTHVIKAHLYCLAPTEPDFPLTTINNPSSPEGQIGGYGGNKEDGKARKGEEGKNKTPPLGMEMPQVSVLYPGHVPTDKISDIYYTPTIAIATTLCAYTPILGADEDVLRA</sequence>
<keyword evidence="3" id="KW-1185">Reference proteome</keyword>
<feature type="compositionally biased region" description="Basic and acidic residues" evidence="1">
    <location>
        <begin position="312"/>
        <end position="326"/>
    </location>
</feature>
<evidence type="ECO:0000313" key="3">
    <source>
        <dbReference type="Proteomes" id="UP001212997"/>
    </source>
</evidence>
<protein>
    <submittedName>
        <fullName evidence="2">Uncharacterized protein</fullName>
    </submittedName>
</protein>
<proteinExistence type="predicted"/>
<gene>
    <name evidence="2" type="ORF">NLI96_g12292</name>
</gene>
<dbReference type="EMBL" id="JANAWD010000996">
    <property type="protein sequence ID" value="KAJ3474725.1"/>
    <property type="molecule type" value="Genomic_DNA"/>
</dbReference>
<organism evidence="2 3">
    <name type="scientific">Meripilus lineatus</name>
    <dbReference type="NCBI Taxonomy" id="2056292"/>
    <lineage>
        <taxon>Eukaryota</taxon>
        <taxon>Fungi</taxon>
        <taxon>Dikarya</taxon>
        <taxon>Basidiomycota</taxon>
        <taxon>Agaricomycotina</taxon>
        <taxon>Agaricomycetes</taxon>
        <taxon>Polyporales</taxon>
        <taxon>Meripilaceae</taxon>
        <taxon>Meripilus</taxon>
    </lineage>
</organism>
<name>A0AAD5UUW0_9APHY</name>
<reference evidence="2" key="1">
    <citation type="submission" date="2022-07" db="EMBL/GenBank/DDBJ databases">
        <title>Genome Sequence of Physisporinus lineatus.</title>
        <authorList>
            <person name="Buettner E."/>
        </authorList>
    </citation>
    <scope>NUCLEOTIDE SEQUENCE</scope>
    <source>
        <strain evidence="2">VT162</strain>
    </source>
</reference>
<accession>A0AAD5UUW0</accession>
<evidence type="ECO:0000313" key="2">
    <source>
        <dbReference type="EMBL" id="KAJ3474725.1"/>
    </source>
</evidence>
<feature type="region of interest" description="Disordered" evidence="1">
    <location>
        <begin position="298"/>
        <end position="335"/>
    </location>
</feature>